<feature type="binding site" evidence="11">
    <location>
        <position position="120"/>
    </location>
    <ligand>
        <name>ATP</name>
        <dbReference type="ChEBI" id="CHEBI:30616"/>
    </ligand>
</feature>
<comment type="pathway">
    <text evidence="3 11">Cofactor biosynthesis; thiamine diphosphate biosynthesis; 4-methyl-5-(2-phosphoethyl)-thiazole from 5-(2-hydroxyethyl)-4-methylthiazole: step 1/1.</text>
</comment>
<evidence type="ECO:0000313" key="12">
    <source>
        <dbReference type="EMBL" id="QQB46656.1"/>
    </source>
</evidence>
<organism evidence="12 13">
    <name type="scientific">Corynebacterium glucuronolyticum</name>
    <dbReference type="NCBI Taxonomy" id="39791"/>
    <lineage>
        <taxon>Bacteria</taxon>
        <taxon>Bacillati</taxon>
        <taxon>Actinomycetota</taxon>
        <taxon>Actinomycetes</taxon>
        <taxon>Mycobacteriales</taxon>
        <taxon>Corynebacteriaceae</taxon>
        <taxon>Corynebacterium</taxon>
    </lineage>
</organism>
<comment type="similarity">
    <text evidence="11">Belongs to the Thz kinase family.</text>
</comment>
<dbReference type="GeneID" id="92759007"/>
<evidence type="ECO:0000256" key="2">
    <source>
        <dbReference type="ARBA" id="ARBA00001946"/>
    </source>
</evidence>
<dbReference type="EC" id="2.7.1.50" evidence="11"/>
<dbReference type="Gene3D" id="3.40.1190.20">
    <property type="match status" value="1"/>
</dbReference>
<dbReference type="GO" id="GO:0009228">
    <property type="term" value="P:thiamine biosynthetic process"/>
    <property type="evidence" value="ECO:0007669"/>
    <property type="project" value="UniProtKB-KW"/>
</dbReference>
<name>A0A7T4EFY1_9CORY</name>
<feature type="binding site" evidence="11">
    <location>
        <position position="169"/>
    </location>
    <ligand>
        <name>ATP</name>
        <dbReference type="ChEBI" id="CHEBI:30616"/>
    </ligand>
</feature>
<dbReference type="Pfam" id="PF02110">
    <property type="entry name" value="HK"/>
    <property type="match status" value="1"/>
</dbReference>
<keyword evidence="5 11" id="KW-0479">Metal-binding</keyword>
<evidence type="ECO:0000256" key="1">
    <source>
        <dbReference type="ARBA" id="ARBA00001771"/>
    </source>
</evidence>
<comment type="function">
    <text evidence="11">Catalyzes the phosphorylation of the hydroxyl group of 4-methyl-5-beta-hydroxyethylthiazole (THZ).</text>
</comment>
<comment type="catalytic activity">
    <reaction evidence="1 11">
        <text>5-(2-hydroxyethyl)-4-methylthiazole + ATP = 4-methyl-5-(2-phosphooxyethyl)-thiazole + ADP + H(+)</text>
        <dbReference type="Rhea" id="RHEA:24212"/>
        <dbReference type="ChEBI" id="CHEBI:15378"/>
        <dbReference type="ChEBI" id="CHEBI:17957"/>
        <dbReference type="ChEBI" id="CHEBI:30616"/>
        <dbReference type="ChEBI" id="CHEBI:58296"/>
        <dbReference type="ChEBI" id="CHEBI:456216"/>
        <dbReference type="EC" id="2.7.1.50"/>
    </reaction>
</comment>
<keyword evidence="4 11" id="KW-0808">Transferase</keyword>
<dbReference type="RefSeq" id="WP_084036003.1">
    <property type="nucleotide sequence ID" value="NZ_CP066007.1"/>
</dbReference>
<dbReference type="NCBIfam" id="NF006830">
    <property type="entry name" value="PRK09355.1"/>
    <property type="match status" value="1"/>
</dbReference>
<keyword evidence="9 11" id="KW-0460">Magnesium</keyword>
<evidence type="ECO:0000313" key="13">
    <source>
        <dbReference type="Proteomes" id="UP000596145"/>
    </source>
</evidence>
<dbReference type="CDD" id="cd01170">
    <property type="entry name" value="THZ_kinase"/>
    <property type="match status" value="1"/>
</dbReference>
<dbReference type="OrthoDB" id="8909021at2"/>
<accession>A0A7T4EFY1</accession>
<gene>
    <name evidence="11 12" type="primary">thiM</name>
    <name evidence="12" type="ORF">I6I10_01545</name>
</gene>
<evidence type="ECO:0000256" key="10">
    <source>
        <dbReference type="ARBA" id="ARBA00022977"/>
    </source>
</evidence>
<protein>
    <recommendedName>
        <fullName evidence="11">Hydroxyethylthiazole kinase</fullName>
        <ecNumber evidence="11">2.7.1.50</ecNumber>
    </recommendedName>
    <alternativeName>
        <fullName evidence="11">4-methyl-5-beta-hydroxyethylthiazole kinase</fullName>
        <shortName evidence="11">TH kinase</shortName>
        <shortName evidence="11">Thz kinase</shortName>
    </alternativeName>
</protein>
<dbReference type="PIRSF" id="PIRSF000513">
    <property type="entry name" value="Thz_kinase"/>
    <property type="match status" value="1"/>
</dbReference>
<dbReference type="GO" id="GO:0004417">
    <property type="term" value="F:hydroxyethylthiazole kinase activity"/>
    <property type="evidence" value="ECO:0007669"/>
    <property type="project" value="UniProtKB-UniRule"/>
</dbReference>
<evidence type="ECO:0000256" key="8">
    <source>
        <dbReference type="ARBA" id="ARBA00022840"/>
    </source>
</evidence>
<keyword evidence="8 11" id="KW-0067">ATP-binding</keyword>
<evidence type="ECO:0000256" key="5">
    <source>
        <dbReference type="ARBA" id="ARBA00022723"/>
    </source>
</evidence>
<reference evidence="12 13" key="1">
    <citation type="submission" date="2020-12" db="EMBL/GenBank/DDBJ databases">
        <title>FDA dAtabase for Regulatory Grade micrObial Sequences (FDA-ARGOS): Supporting development and validation of Infectious Disease Dx tests.</title>
        <authorList>
            <person name="Sproer C."/>
            <person name="Gronow S."/>
            <person name="Severitt S."/>
            <person name="Schroder I."/>
            <person name="Tallon L."/>
            <person name="Sadzewicz L."/>
            <person name="Zhao X."/>
            <person name="Boylan J."/>
            <person name="Ott S."/>
            <person name="Bowen H."/>
            <person name="Vavikolanu K."/>
            <person name="Mehta A."/>
            <person name="Aluvathingal J."/>
            <person name="Nadendla S."/>
            <person name="Lowell S."/>
            <person name="Myers T."/>
            <person name="Yan Y."/>
            <person name="Sichtig H."/>
        </authorList>
    </citation>
    <scope>NUCLEOTIDE SEQUENCE [LARGE SCALE GENOMIC DNA]</scope>
    <source>
        <strain evidence="12 13">FDAARGOS_1053</strain>
    </source>
</reference>
<evidence type="ECO:0000256" key="6">
    <source>
        <dbReference type="ARBA" id="ARBA00022741"/>
    </source>
</evidence>
<dbReference type="AlphaFoldDB" id="A0A7T4EFY1"/>
<evidence type="ECO:0000256" key="7">
    <source>
        <dbReference type="ARBA" id="ARBA00022777"/>
    </source>
</evidence>
<evidence type="ECO:0000256" key="4">
    <source>
        <dbReference type="ARBA" id="ARBA00022679"/>
    </source>
</evidence>
<dbReference type="GO" id="GO:0005524">
    <property type="term" value="F:ATP binding"/>
    <property type="evidence" value="ECO:0007669"/>
    <property type="project" value="UniProtKB-UniRule"/>
</dbReference>
<dbReference type="SUPFAM" id="SSF53613">
    <property type="entry name" value="Ribokinase-like"/>
    <property type="match status" value="1"/>
</dbReference>
<dbReference type="HAMAP" id="MF_00228">
    <property type="entry name" value="Thz_kinase"/>
    <property type="match status" value="1"/>
</dbReference>
<dbReference type="EMBL" id="CP066007">
    <property type="protein sequence ID" value="QQB46656.1"/>
    <property type="molecule type" value="Genomic_DNA"/>
</dbReference>
<keyword evidence="6 11" id="KW-0547">Nucleotide-binding</keyword>
<dbReference type="GO" id="GO:0009229">
    <property type="term" value="P:thiamine diphosphate biosynthetic process"/>
    <property type="evidence" value="ECO:0007669"/>
    <property type="project" value="UniProtKB-UniRule"/>
</dbReference>
<keyword evidence="7 11" id="KW-0418">Kinase</keyword>
<sequence>MAQLAYPEIMHAVRDQEPLIQCLTNGVVMDITANVILAIGASPAMCDTPTEAGDFAQIASGVLINAGTPTNEQYAGMRAAVAGANEAGTPWVLDPVACGGLKERTRFQRSLIADKPHAIRGNASEIIALANLDENAAGGRGVDSADAADAAIPAARVLAARTSGVVGISGATDIVVSEGRITRITGGDPLMQKVIGTGCSLGAVVAAYLSVGADPHDAVVAAHAHHSAAGAKAAKTASAPGSFKVAWLDALYTLTADELEQYTTFEEESL</sequence>
<keyword evidence="10 11" id="KW-0784">Thiamine biosynthesis</keyword>
<evidence type="ECO:0000256" key="9">
    <source>
        <dbReference type="ARBA" id="ARBA00022842"/>
    </source>
</evidence>
<dbReference type="PRINTS" id="PR01099">
    <property type="entry name" value="HYETHTZKNASE"/>
</dbReference>
<dbReference type="UniPathway" id="UPA00060">
    <property type="reaction ID" value="UER00139"/>
</dbReference>
<dbReference type="GO" id="GO:0000287">
    <property type="term" value="F:magnesium ion binding"/>
    <property type="evidence" value="ECO:0007669"/>
    <property type="project" value="UniProtKB-UniRule"/>
</dbReference>
<comment type="cofactor">
    <cofactor evidence="2 11">
        <name>Mg(2+)</name>
        <dbReference type="ChEBI" id="CHEBI:18420"/>
    </cofactor>
</comment>
<evidence type="ECO:0000256" key="3">
    <source>
        <dbReference type="ARBA" id="ARBA00004868"/>
    </source>
</evidence>
<dbReference type="InterPro" id="IPR000417">
    <property type="entry name" value="Hyethyz_kinase"/>
</dbReference>
<evidence type="ECO:0000256" key="11">
    <source>
        <dbReference type="HAMAP-Rule" id="MF_00228"/>
    </source>
</evidence>
<dbReference type="InterPro" id="IPR029056">
    <property type="entry name" value="Ribokinase-like"/>
</dbReference>
<dbReference type="Proteomes" id="UP000596145">
    <property type="component" value="Chromosome"/>
</dbReference>
<feature type="binding site" evidence="11">
    <location>
        <position position="45"/>
    </location>
    <ligand>
        <name>substrate</name>
    </ligand>
</feature>
<feature type="binding site" evidence="11">
    <location>
        <position position="196"/>
    </location>
    <ligand>
        <name>substrate</name>
    </ligand>
</feature>
<proteinExistence type="inferred from homology"/>